<feature type="transmembrane region" description="Helical" evidence="1">
    <location>
        <begin position="90"/>
        <end position="113"/>
    </location>
</feature>
<dbReference type="GO" id="GO:0005886">
    <property type="term" value="C:plasma membrane"/>
    <property type="evidence" value="ECO:0007669"/>
    <property type="project" value="TreeGrafter"/>
</dbReference>
<name>A0A109W516_9BACT</name>
<feature type="transmembrane region" description="Helical" evidence="1">
    <location>
        <begin position="27"/>
        <end position="48"/>
    </location>
</feature>
<dbReference type="InterPro" id="IPR008523">
    <property type="entry name" value="DUF805"/>
</dbReference>
<accession>A0A109W516</accession>
<dbReference type="KEGG" id="dfi:AXF13_15040"/>
<dbReference type="Pfam" id="PF05656">
    <property type="entry name" value="DUF805"/>
    <property type="match status" value="1"/>
</dbReference>
<keyword evidence="3" id="KW-1185">Reference proteome</keyword>
<evidence type="ECO:0000313" key="2">
    <source>
        <dbReference type="EMBL" id="AMD91338.1"/>
    </source>
</evidence>
<dbReference type="STRING" id="44742.AXF13_15040"/>
<sequence>MKFIAAVKTCLRKYACFRGRAPRSEFWWFYIFYLLACTVSILVVIWLAKSFSFGNAMLLLTNGTAFVLYLPSLAVRVRRLHDCGYSGNWLALYALLVYWGRFSAFAILIGFLLIPLPGDLGNLPLVICLLMVDVWFFISDDPFMTCIFIVQLLGELAMLLVCFKKGTTGPNRYGPDSLEGEPGRRARVLVFRKSGTDRPEPARRVRREGGRRPARSLSAARGWRILNFSDQF</sequence>
<keyword evidence="1" id="KW-0812">Transmembrane</keyword>
<dbReference type="PANTHER" id="PTHR34980">
    <property type="entry name" value="INNER MEMBRANE PROTEIN-RELATED-RELATED"/>
    <property type="match status" value="1"/>
</dbReference>
<protein>
    <recommendedName>
        <fullName evidence="4">DUF805 domain-containing protein</fullName>
    </recommendedName>
</protein>
<evidence type="ECO:0000313" key="3">
    <source>
        <dbReference type="Proteomes" id="UP000069241"/>
    </source>
</evidence>
<gene>
    <name evidence="2" type="ORF">AXF13_15040</name>
</gene>
<evidence type="ECO:0008006" key="4">
    <source>
        <dbReference type="Google" id="ProtNLM"/>
    </source>
</evidence>
<dbReference type="EMBL" id="CP014229">
    <property type="protein sequence ID" value="AMD91338.1"/>
    <property type="molecule type" value="Genomic_DNA"/>
</dbReference>
<keyword evidence="1" id="KW-1133">Transmembrane helix</keyword>
<dbReference type="AlphaFoldDB" id="A0A109W516"/>
<dbReference type="Proteomes" id="UP000069241">
    <property type="component" value="Chromosome"/>
</dbReference>
<feature type="transmembrane region" description="Helical" evidence="1">
    <location>
        <begin position="53"/>
        <end position="70"/>
    </location>
</feature>
<proteinExistence type="predicted"/>
<evidence type="ECO:0000256" key="1">
    <source>
        <dbReference type="SAM" id="Phobius"/>
    </source>
</evidence>
<reference evidence="3" key="1">
    <citation type="submission" date="2016-02" db="EMBL/GenBank/DDBJ databases">
        <authorList>
            <person name="Holder M.E."/>
            <person name="Ajami N.J."/>
            <person name="Petrosino J.F."/>
        </authorList>
    </citation>
    <scope>NUCLEOTIDE SEQUENCE [LARGE SCALE GENOMIC DNA]</scope>
    <source>
        <strain evidence="3">CCUG 45958</strain>
    </source>
</reference>
<feature type="transmembrane region" description="Helical" evidence="1">
    <location>
        <begin position="144"/>
        <end position="163"/>
    </location>
</feature>
<keyword evidence="1" id="KW-0472">Membrane</keyword>
<organism evidence="2 3">
    <name type="scientific">Desulfovibrio fairfieldensis</name>
    <dbReference type="NCBI Taxonomy" id="44742"/>
    <lineage>
        <taxon>Bacteria</taxon>
        <taxon>Pseudomonadati</taxon>
        <taxon>Thermodesulfobacteriota</taxon>
        <taxon>Desulfovibrionia</taxon>
        <taxon>Desulfovibrionales</taxon>
        <taxon>Desulfovibrionaceae</taxon>
        <taxon>Desulfovibrio</taxon>
    </lineage>
</organism>
<dbReference type="PANTHER" id="PTHR34980:SF2">
    <property type="entry name" value="INNER MEMBRANE PROTEIN YHAH-RELATED"/>
    <property type="match status" value="1"/>
</dbReference>